<proteinExistence type="predicted"/>
<accession>A0A1G5L1Z9</accession>
<sequence length="32" mass="3512">MMWITAMRLFGMEQAGTELDLKAADQAIQLAG</sequence>
<name>A0A1G5L1Z9_9BACL</name>
<gene>
    <name evidence="1" type="ORF">SAMN05720606_11918</name>
</gene>
<dbReference type="AlphaFoldDB" id="A0A1G5L1Z9"/>
<organism evidence="1 2">
    <name type="scientific">Paenibacillus polysaccharolyticus</name>
    <dbReference type="NCBI Taxonomy" id="582692"/>
    <lineage>
        <taxon>Bacteria</taxon>
        <taxon>Bacillati</taxon>
        <taxon>Bacillota</taxon>
        <taxon>Bacilli</taxon>
        <taxon>Bacillales</taxon>
        <taxon>Paenibacillaceae</taxon>
        <taxon>Paenibacillus</taxon>
    </lineage>
</organism>
<reference evidence="2" key="1">
    <citation type="submission" date="2016-10" db="EMBL/GenBank/DDBJ databases">
        <authorList>
            <person name="Varghese N."/>
            <person name="Submissions S."/>
        </authorList>
    </citation>
    <scope>NUCLEOTIDE SEQUENCE [LARGE SCALE GENOMIC DNA]</scope>
    <source>
        <strain evidence="2">BL9</strain>
    </source>
</reference>
<dbReference type="Proteomes" id="UP000198538">
    <property type="component" value="Unassembled WGS sequence"/>
</dbReference>
<protein>
    <submittedName>
        <fullName evidence="1">Uncharacterized protein</fullName>
    </submittedName>
</protein>
<keyword evidence="2" id="KW-1185">Reference proteome</keyword>
<evidence type="ECO:0000313" key="1">
    <source>
        <dbReference type="EMBL" id="SCZ06887.1"/>
    </source>
</evidence>
<dbReference type="EMBL" id="FMVM01000019">
    <property type="protein sequence ID" value="SCZ06887.1"/>
    <property type="molecule type" value="Genomic_DNA"/>
</dbReference>
<evidence type="ECO:0000313" key="2">
    <source>
        <dbReference type="Proteomes" id="UP000198538"/>
    </source>
</evidence>